<evidence type="ECO:0000313" key="3">
    <source>
        <dbReference type="EMBL" id="KAK2723968.1"/>
    </source>
</evidence>
<keyword evidence="1" id="KW-0812">Transmembrane</keyword>
<dbReference type="AlphaFoldDB" id="A0AA88I782"/>
<feature type="signal peptide" evidence="2">
    <location>
        <begin position="1"/>
        <end position="22"/>
    </location>
</feature>
<feature type="transmembrane region" description="Helical" evidence="1">
    <location>
        <begin position="163"/>
        <end position="182"/>
    </location>
</feature>
<proteinExistence type="predicted"/>
<sequence length="183" mass="20499">MKTDTFVSILAVALFGISSSSGRPTNNQKKDGSDLTKQCPNGTSCISGKYFIDEASPETSFPVPSSNKDNKPLHIDLTVGSSFLCPNGQVWSEGICLPASNQQMNLEFEDENNQRKIDSLIRNSDFEEIQLHKEIDNKSNSVKVKVEFRIREAKDLQDQLYKIYLAFAVLKISVLILICIFLF</sequence>
<dbReference type="EMBL" id="JAVRJZ010000004">
    <property type="protein sequence ID" value="KAK2723968.1"/>
    <property type="molecule type" value="Genomic_DNA"/>
</dbReference>
<name>A0AA88I782_ARTSF</name>
<comment type="caution">
    <text evidence="3">The sequence shown here is derived from an EMBL/GenBank/DDBJ whole genome shotgun (WGS) entry which is preliminary data.</text>
</comment>
<gene>
    <name evidence="3" type="ORF">QYM36_002342</name>
</gene>
<accession>A0AA88I782</accession>
<reference evidence="3" key="1">
    <citation type="submission" date="2023-07" db="EMBL/GenBank/DDBJ databases">
        <title>Chromosome-level genome assembly of Artemia franciscana.</title>
        <authorList>
            <person name="Jo E."/>
        </authorList>
    </citation>
    <scope>NUCLEOTIDE SEQUENCE</scope>
    <source>
        <tissue evidence="3">Whole body</tissue>
    </source>
</reference>
<keyword evidence="1" id="KW-0472">Membrane</keyword>
<dbReference type="Proteomes" id="UP001187531">
    <property type="component" value="Unassembled WGS sequence"/>
</dbReference>
<keyword evidence="1" id="KW-1133">Transmembrane helix</keyword>
<feature type="chain" id="PRO_5041702341" description="Secreted protein" evidence="2">
    <location>
        <begin position="23"/>
        <end position="183"/>
    </location>
</feature>
<evidence type="ECO:0008006" key="5">
    <source>
        <dbReference type="Google" id="ProtNLM"/>
    </source>
</evidence>
<evidence type="ECO:0000256" key="1">
    <source>
        <dbReference type="SAM" id="Phobius"/>
    </source>
</evidence>
<evidence type="ECO:0000256" key="2">
    <source>
        <dbReference type="SAM" id="SignalP"/>
    </source>
</evidence>
<evidence type="ECO:0000313" key="4">
    <source>
        <dbReference type="Proteomes" id="UP001187531"/>
    </source>
</evidence>
<organism evidence="3 4">
    <name type="scientific">Artemia franciscana</name>
    <name type="common">Brine shrimp</name>
    <name type="synonym">Artemia sanfranciscana</name>
    <dbReference type="NCBI Taxonomy" id="6661"/>
    <lineage>
        <taxon>Eukaryota</taxon>
        <taxon>Metazoa</taxon>
        <taxon>Ecdysozoa</taxon>
        <taxon>Arthropoda</taxon>
        <taxon>Crustacea</taxon>
        <taxon>Branchiopoda</taxon>
        <taxon>Anostraca</taxon>
        <taxon>Artemiidae</taxon>
        <taxon>Artemia</taxon>
    </lineage>
</organism>
<keyword evidence="2" id="KW-0732">Signal</keyword>
<protein>
    <recommendedName>
        <fullName evidence="5">Secreted protein</fullName>
    </recommendedName>
</protein>
<keyword evidence="4" id="KW-1185">Reference proteome</keyword>